<evidence type="ECO:0000313" key="3">
    <source>
        <dbReference type="EMBL" id="ALU11508.1"/>
    </source>
</evidence>
<dbReference type="InterPro" id="IPR050472">
    <property type="entry name" value="Anth_synth/Amidotransfase"/>
</dbReference>
<dbReference type="PRINTS" id="PR00097">
    <property type="entry name" value="ANTSNTHASEII"/>
</dbReference>
<keyword evidence="4" id="KW-1185">Reference proteome</keyword>
<dbReference type="EMBL" id="CP006867">
    <property type="protein sequence ID" value="ALU11508.1"/>
    <property type="molecule type" value="Genomic_DNA"/>
</dbReference>
<evidence type="ECO:0000259" key="2">
    <source>
        <dbReference type="Pfam" id="PF00117"/>
    </source>
</evidence>
<dbReference type="InterPro" id="IPR006221">
    <property type="entry name" value="TrpG/PapA_dom"/>
</dbReference>
<gene>
    <name evidence="3" type="ORF">EYM_01845</name>
</gene>
<dbReference type="Proteomes" id="UP000060778">
    <property type="component" value="Chromosome"/>
</dbReference>
<dbReference type="Pfam" id="PF00117">
    <property type="entry name" value="GATase"/>
    <property type="match status" value="1"/>
</dbReference>
<dbReference type="KEGG" id="iis:EYM_01845"/>
<dbReference type="STRING" id="940295.EYM_01845"/>
<dbReference type="EC" id="4.1.3.27" evidence="3"/>
<reference evidence="3 4" key="1">
    <citation type="submission" date="2013-11" db="EMBL/GenBank/DDBJ databases">
        <title>Comparative genomics of Ignicoccus.</title>
        <authorList>
            <person name="Podar M."/>
        </authorList>
    </citation>
    <scope>NUCLEOTIDE SEQUENCE [LARGE SCALE GENOMIC DNA]</scope>
    <source>
        <strain evidence="3 4">DSM 13165</strain>
    </source>
</reference>
<keyword evidence="3" id="KW-0456">Lyase</keyword>
<dbReference type="PRINTS" id="PR00099">
    <property type="entry name" value="CPSGATASE"/>
</dbReference>
<name>A0A0U2U5R3_9CREN</name>
<dbReference type="PROSITE" id="PS51273">
    <property type="entry name" value="GATASE_TYPE_1"/>
    <property type="match status" value="1"/>
</dbReference>
<dbReference type="PANTHER" id="PTHR43418:SF4">
    <property type="entry name" value="MULTIFUNCTIONAL TRYPTOPHAN BIOSYNTHESIS PROTEIN"/>
    <property type="match status" value="1"/>
</dbReference>
<dbReference type="CDD" id="cd01743">
    <property type="entry name" value="GATase1_Anthranilate_Synthase"/>
    <property type="match status" value="1"/>
</dbReference>
<dbReference type="NCBIfam" id="TIGR00566">
    <property type="entry name" value="trpG_papA"/>
    <property type="match status" value="1"/>
</dbReference>
<dbReference type="Gene3D" id="3.40.50.880">
    <property type="match status" value="1"/>
</dbReference>
<dbReference type="PANTHER" id="PTHR43418">
    <property type="entry name" value="MULTIFUNCTIONAL TRYPTOPHAN BIOSYNTHESIS PROTEIN-RELATED"/>
    <property type="match status" value="1"/>
</dbReference>
<evidence type="ECO:0000313" key="4">
    <source>
        <dbReference type="Proteomes" id="UP000060778"/>
    </source>
</evidence>
<dbReference type="PRINTS" id="PR00096">
    <property type="entry name" value="GATASE"/>
</dbReference>
<sequence>MLGDLYIGAELEVRPVLLIDHRDSFVHNIEQIVEELGFSVVTLRPEEVSLRGIERIRPSYLILSPGPGNPYLQKERFSKSITLVKEFAGKIPILGVCLGLQIINVARGGTLRRAKRIYHGIVDEVMITKESPIFLGIPQKFKGTRYHSLVIDELGEGLEVSALSLSDGEIMAIQDVENSVYGVQFHPESVGNLAVGKRIISNFLSTSRPLRAF</sequence>
<dbReference type="SUPFAM" id="SSF52317">
    <property type="entry name" value="Class I glutamine amidotransferase-like"/>
    <property type="match status" value="1"/>
</dbReference>
<keyword evidence="1" id="KW-0315">Glutamine amidotransferase</keyword>
<dbReference type="GO" id="GO:0004049">
    <property type="term" value="F:anthranilate synthase activity"/>
    <property type="evidence" value="ECO:0007669"/>
    <property type="project" value="UniProtKB-EC"/>
</dbReference>
<dbReference type="GO" id="GO:0000162">
    <property type="term" value="P:L-tryptophan biosynthetic process"/>
    <property type="evidence" value="ECO:0007669"/>
    <property type="project" value="TreeGrafter"/>
</dbReference>
<feature type="domain" description="Glutamine amidotransferase" evidence="2">
    <location>
        <begin position="17"/>
        <end position="204"/>
    </location>
</feature>
<dbReference type="InterPro" id="IPR017926">
    <property type="entry name" value="GATASE"/>
</dbReference>
<accession>A0A0U2U5R3</accession>
<organism evidence="3 4">
    <name type="scientific">Ignicoccus islandicus DSM 13165</name>
    <dbReference type="NCBI Taxonomy" id="940295"/>
    <lineage>
        <taxon>Archaea</taxon>
        <taxon>Thermoproteota</taxon>
        <taxon>Thermoprotei</taxon>
        <taxon>Desulfurococcales</taxon>
        <taxon>Desulfurococcaceae</taxon>
        <taxon>Ignicoccus</taxon>
    </lineage>
</organism>
<evidence type="ECO:0000256" key="1">
    <source>
        <dbReference type="ARBA" id="ARBA00022962"/>
    </source>
</evidence>
<protein>
    <submittedName>
        <fullName evidence="3">Anthranilate synthase subunit II</fullName>
        <ecNumber evidence="3">4.1.3.27</ecNumber>
    </submittedName>
</protein>
<dbReference type="PATRIC" id="fig|940295.4.peg.362"/>
<dbReference type="InterPro" id="IPR029062">
    <property type="entry name" value="Class_I_gatase-like"/>
</dbReference>
<dbReference type="GO" id="GO:0005829">
    <property type="term" value="C:cytosol"/>
    <property type="evidence" value="ECO:0007669"/>
    <property type="project" value="TreeGrafter"/>
</dbReference>
<proteinExistence type="predicted"/>
<dbReference type="AlphaFoldDB" id="A0A0U2U5R3"/>